<evidence type="ECO:0000256" key="4">
    <source>
        <dbReference type="ARBA" id="ARBA00022989"/>
    </source>
</evidence>
<dbReference type="GO" id="GO:0004190">
    <property type="term" value="F:aspartic-type endopeptidase activity"/>
    <property type="evidence" value="ECO:0007669"/>
    <property type="project" value="InterPro"/>
</dbReference>
<evidence type="ECO:0000259" key="7">
    <source>
        <dbReference type="Pfam" id="PF01478"/>
    </source>
</evidence>
<dbReference type="GO" id="GO:0005886">
    <property type="term" value="C:plasma membrane"/>
    <property type="evidence" value="ECO:0007669"/>
    <property type="project" value="UniProtKB-SubCell"/>
</dbReference>
<dbReference type="InterPro" id="IPR009655">
    <property type="entry name" value="Preflagellin_peptidase_C"/>
</dbReference>
<feature type="domain" description="Preflagellin peptidase C-terminal" evidence="8">
    <location>
        <begin position="142"/>
        <end position="225"/>
    </location>
</feature>
<dbReference type="Gene3D" id="1.20.120.1220">
    <property type="match status" value="1"/>
</dbReference>
<feature type="transmembrane region" description="Helical" evidence="6">
    <location>
        <begin position="55"/>
        <end position="77"/>
    </location>
</feature>
<name>F2KPR0_ARCVS</name>
<dbReference type="Gene3D" id="6.10.250.3240">
    <property type="match status" value="1"/>
</dbReference>
<dbReference type="eggNOG" id="arCOG02298">
    <property type="taxonomic scope" value="Archaea"/>
</dbReference>
<evidence type="ECO:0000259" key="8">
    <source>
        <dbReference type="Pfam" id="PF06847"/>
    </source>
</evidence>
<evidence type="ECO:0000313" key="10">
    <source>
        <dbReference type="Proteomes" id="UP000008136"/>
    </source>
</evidence>
<feature type="transmembrane region" description="Helical" evidence="6">
    <location>
        <begin position="208"/>
        <end position="230"/>
    </location>
</feature>
<evidence type="ECO:0000256" key="5">
    <source>
        <dbReference type="ARBA" id="ARBA00023136"/>
    </source>
</evidence>
<sequence>MIALIKIAVALVFLLEACKMDLKERRVPNRLWKLMLLVFLPLDIIEYYLQPFSLTFALFQFAFVAAFCYALYYLGLYGGADAKAIMCLAIAFPAYPSFFVFPLLNEGLGMLAFTTLANSVLAAPFLVAVLLVRNALSGNLEFPYCLIGYKVDARAVPRFHNLLEYVEGGEVKRRLRSIEPTEEMLDKLRKAADKGIVKKVWVTPGLPFLCFITVGFVIAVLVGDLMVWLFSCWF</sequence>
<dbReference type="Pfam" id="PF01478">
    <property type="entry name" value="Peptidase_A24"/>
    <property type="match status" value="1"/>
</dbReference>
<dbReference type="InterPro" id="IPR000045">
    <property type="entry name" value="Prepilin_IV_endopep_pep"/>
</dbReference>
<dbReference type="InterPro" id="IPR052218">
    <property type="entry name" value="Preflagellin_Peptidase"/>
</dbReference>
<feature type="domain" description="Prepilin type IV endopeptidase peptidase" evidence="7">
    <location>
        <begin position="9"/>
        <end position="125"/>
    </location>
</feature>
<dbReference type="Proteomes" id="UP000008136">
    <property type="component" value="Chromosome"/>
</dbReference>
<dbReference type="AlphaFoldDB" id="F2KPR0"/>
<dbReference type="Pfam" id="PF06847">
    <property type="entry name" value="Arc_PepC_II"/>
    <property type="match status" value="1"/>
</dbReference>
<dbReference type="STRING" id="693661.Arcve_1588"/>
<proteinExistence type="predicted"/>
<evidence type="ECO:0000256" key="1">
    <source>
        <dbReference type="ARBA" id="ARBA00004651"/>
    </source>
</evidence>
<dbReference type="PANTHER" id="PTHR36506:SF1">
    <property type="entry name" value="PREFLAGELLIN PEPTIDASE"/>
    <property type="match status" value="1"/>
</dbReference>
<keyword evidence="5 6" id="KW-0472">Membrane</keyword>
<feature type="transmembrane region" description="Helical" evidence="6">
    <location>
        <begin position="110"/>
        <end position="132"/>
    </location>
</feature>
<feature type="transmembrane region" description="Helical" evidence="6">
    <location>
        <begin position="31"/>
        <end position="49"/>
    </location>
</feature>
<keyword evidence="3 6" id="KW-0812">Transmembrane</keyword>
<dbReference type="EMBL" id="CP002588">
    <property type="protein sequence ID" value="AEA47588.1"/>
    <property type="molecule type" value="Genomic_DNA"/>
</dbReference>
<evidence type="ECO:0000256" key="6">
    <source>
        <dbReference type="SAM" id="Phobius"/>
    </source>
</evidence>
<keyword evidence="4 6" id="KW-1133">Transmembrane helix</keyword>
<dbReference type="OrthoDB" id="19094at2157"/>
<dbReference type="GeneID" id="10394712"/>
<organism evidence="9 10">
    <name type="scientific">Archaeoglobus veneficus (strain DSM 11195 / SNP6)</name>
    <dbReference type="NCBI Taxonomy" id="693661"/>
    <lineage>
        <taxon>Archaea</taxon>
        <taxon>Methanobacteriati</taxon>
        <taxon>Methanobacteriota</taxon>
        <taxon>Archaeoglobi</taxon>
        <taxon>Archaeoglobales</taxon>
        <taxon>Archaeoglobaceae</taxon>
        <taxon>Archaeoglobus</taxon>
    </lineage>
</organism>
<evidence type="ECO:0000256" key="3">
    <source>
        <dbReference type="ARBA" id="ARBA00022692"/>
    </source>
</evidence>
<reference evidence="9 10" key="1">
    <citation type="submission" date="2011-03" db="EMBL/GenBank/DDBJ databases">
        <title>The complete genome of Archaeoglobus veneficus SNP6.</title>
        <authorList>
            <consortium name="US DOE Joint Genome Institute (JGI-PGF)"/>
            <person name="Lucas S."/>
            <person name="Copeland A."/>
            <person name="Lapidus A."/>
            <person name="Bruce D."/>
            <person name="Goodwin L."/>
            <person name="Pitluck S."/>
            <person name="Kyrpides N."/>
            <person name="Mavromatis K."/>
            <person name="Pagani I."/>
            <person name="Ivanova N."/>
            <person name="Mikhailova N."/>
            <person name="Lu M."/>
            <person name="Detter J.C."/>
            <person name="Tapia R."/>
            <person name="Han C."/>
            <person name="Land M."/>
            <person name="Hauser L."/>
            <person name="Markowitz V."/>
            <person name="Cheng J.-F."/>
            <person name="Hugenholtz P."/>
            <person name="Woyke T."/>
            <person name="Wu D."/>
            <person name="Spring S."/>
            <person name="Brambilla E."/>
            <person name="Klenk H.-P."/>
            <person name="Eisen J.A."/>
        </authorList>
    </citation>
    <scope>NUCLEOTIDE SEQUENCE [LARGE SCALE GENOMIC DNA]</scope>
    <source>
        <strain>SNP6</strain>
    </source>
</reference>
<feature type="transmembrane region" description="Helical" evidence="6">
    <location>
        <begin position="84"/>
        <end position="104"/>
    </location>
</feature>
<evidence type="ECO:0000256" key="2">
    <source>
        <dbReference type="ARBA" id="ARBA00022475"/>
    </source>
</evidence>
<keyword evidence="10" id="KW-1185">Reference proteome</keyword>
<dbReference type="KEGG" id="ave:Arcve_1588"/>
<comment type="subcellular location">
    <subcellularLocation>
        <location evidence="1">Cell membrane</location>
        <topology evidence="1">Multi-pass membrane protein</topology>
    </subcellularLocation>
</comment>
<dbReference type="HOGENOM" id="CLU_086258_0_0_2"/>
<dbReference type="PANTHER" id="PTHR36506">
    <property type="entry name" value="PREFLAGELLIN PEPTIDASE"/>
    <property type="match status" value="1"/>
</dbReference>
<accession>F2KPR0</accession>
<evidence type="ECO:0000313" key="9">
    <source>
        <dbReference type="EMBL" id="AEA47588.1"/>
    </source>
</evidence>
<keyword evidence="2" id="KW-1003">Cell membrane</keyword>
<gene>
    <name evidence="9" type="ordered locus">Arcve_1588</name>
</gene>
<dbReference type="RefSeq" id="WP_013684245.1">
    <property type="nucleotide sequence ID" value="NC_015320.1"/>
</dbReference>
<protein>
    <submittedName>
        <fullName evidence="9">Peptidase A24B, FlaK domain protein</fullName>
    </submittedName>
</protein>